<evidence type="ECO:0000259" key="1">
    <source>
        <dbReference type="Pfam" id="PF08000"/>
    </source>
</evidence>
<dbReference type="InterPro" id="IPR037063">
    <property type="entry name" value="PHb_sf"/>
</dbReference>
<accession>A0ABY5P7H8</accession>
<sequence>MSLFDRLTGQAGKVDNQQAEKMVERLLVSNEEIVSTYKLVRDLVIFTNKRLILVDIQGATGTKKQIQNIPYKSISHFVIETAGVNDLDSEIELYISSASEPVVKLEMGRNKDHVYNIGKLLAEEILN</sequence>
<protein>
    <submittedName>
        <fullName evidence="2">PH domain-containing protein</fullName>
    </submittedName>
</protein>
<dbReference type="SUPFAM" id="SSF50729">
    <property type="entry name" value="PH domain-like"/>
    <property type="match status" value="1"/>
</dbReference>
<evidence type="ECO:0000313" key="2">
    <source>
        <dbReference type="EMBL" id="UUX34499.1"/>
    </source>
</evidence>
<name>A0ABY5P7H8_9LACT</name>
<organism evidence="2 3">
    <name type="scientific">Fundicoccus culcitae</name>
    <dbReference type="NCBI Taxonomy" id="2969821"/>
    <lineage>
        <taxon>Bacteria</taxon>
        <taxon>Bacillati</taxon>
        <taxon>Bacillota</taxon>
        <taxon>Bacilli</taxon>
        <taxon>Lactobacillales</taxon>
        <taxon>Aerococcaceae</taxon>
        <taxon>Fundicoccus</taxon>
    </lineage>
</organism>
<dbReference type="Pfam" id="PF08000">
    <property type="entry name" value="bPH_1"/>
    <property type="match status" value="1"/>
</dbReference>
<dbReference type="EMBL" id="CP102453">
    <property type="protein sequence ID" value="UUX34499.1"/>
    <property type="molecule type" value="Genomic_DNA"/>
</dbReference>
<proteinExistence type="predicted"/>
<gene>
    <name evidence="2" type="ORF">NRE15_02290</name>
</gene>
<reference evidence="2 3" key="1">
    <citation type="submission" date="2022-08" db="EMBL/GenBank/DDBJ databases">
        <title>Aerococcaceae sp. nov isolated from spoiled eye mask.</title>
        <authorList>
            <person name="Zhou G."/>
            <person name="Xie X.-B."/>
            <person name="Shi Q.-S."/>
            <person name="Wang Y.-S."/>
            <person name="Wen X."/>
            <person name="Peng H."/>
            <person name="Yang X.-J."/>
            <person name="Tao H.-B."/>
            <person name="Huang X.-M."/>
        </authorList>
    </citation>
    <scope>NUCLEOTIDE SEQUENCE [LARGE SCALE GENOMIC DNA]</scope>
    <source>
        <strain evidence="3">DM20194951</strain>
    </source>
</reference>
<dbReference type="PANTHER" id="PTHR35796">
    <property type="entry name" value="HYPOTHETICAL CYTOSOLIC PROTEIN"/>
    <property type="match status" value="1"/>
</dbReference>
<dbReference type="RefSeq" id="WP_313794000.1">
    <property type="nucleotide sequence ID" value="NZ_CP102453.1"/>
</dbReference>
<keyword evidence="3" id="KW-1185">Reference proteome</keyword>
<dbReference type="PANTHER" id="PTHR35796:SF3">
    <property type="entry name" value="BHLH DOMAIN-CONTAINING PROTEIN"/>
    <property type="match status" value="1"/>
</dbReference>
<dbReference type="Gene3D" id="2.30.29.50">
    <property type="entry name" value="Bacterial Pleckstrin homology domain"/>
    <property type="match status" value="1"/>
</dbReference>
<dbReference type="InterPro" id="IPR012544">
    <property type="entry name" value="PHb"/>
</dbReference>
<feature type="domain" description="Bacterial Pleckstrin homology" evidence="1">
    <location>
        <begin position="3"/>
        <end position="123"/>
    </location>
</feature>
<evidence type="ECO:0000313" key="3">
    <source>
        <dbReference type="Proteomes" id="UP001315967"/>
    </source>
</evidence>
<dbReference type="Proteomes" id="UP001315967">
    <property type="component" value="Chromosome"/>
</dbReference>
<dbReference type="CDD" id="cd13225">
    <property type="entry name" value="PH-like_bacteria"/>
    <property type="match status" value="1"/>
</dbReference>